<dbReference type="SUPFAM" id="SSF141868">
    <property type="entry name" value="EAL domain-like"/>
    <property type="match status" value="1"/>
</dbReference>
<evidence type="ECO:0000259" key="5">
    <source>
        <dbReference type="PROSITE" id="PS50887"/>
    </source>
</evidence>
<dbReference type="CDD" id="cd01948">
    <property type="entry name" value="EAL"/>
    <property type="match status" value="1"/>
</dbReference>
<dbReference type="PROSITE" id="PS50113">
    <property type="entry name" value="PAC"/>
    <property type="match status" value="2"/>
</dbReference>
<feature type="domain" description="PAS" evidence="2">
    <location>
        <begin position="405"/>
        <end position="453"/>
    </location>
</feature>
<dbReference type="InterPro" id="IPR013656">
    <property type="entry name" value="PAS_4"/>
</dbReference>
<dbReference type="InterPro" id="IPR052155">
    <property type="entry name" value="Biofilm_reg_signaling"/>
</dbReference>
<dbReference type="CDD" id="cd00130">
    <property type="entry name" value="PAS"/>
    <property type="match status" value="4"/>
</dbReference>
<dbReference type="Pfam" id="PF00563">
    <property type="entry name" value="EAL"/>
    <property type="match status" value="1"/>
</dbReference>
<gene>
    <name evidence="6" type="ORF">JJB07_22160</name>
</gene>
<dbReference type="EMBL" id="JAEQNB010000010">
    <property type="protein sequence ID" value="MBL0389299.1"/>
    <property type="molecule type" value="Genomic_DNA"/>
</dbReference>
<feature type="domain" description="PAC" evidence="3">
    <location>
        <begin position="105"/>
        <end position="157"/>
    </location>
</feature>
<accession>A0ABS1JGY3</accession>
<comment type="caution">
    <text evidence="6">The sequence shown here is derived from an EMBL/GenBank/DDBJ whole genome shotgun (WGS) entry which is preliminary data.</text>
</comment>
<dbReference type="SUPFAM" id="SSF55785">
    <property type="entry name" value="PYP-like sensor domain (PAS domain)"/>
    <property type="match status" value="4"/>
</dbReference>
<keyword evidence="7" id="KW-1185">Reference proteome</keyword>
<evidence type="ECO:0000256" key="1">
    <source>
        <dbReference type="SAM" id="Coils"/>
    </source>
</evidence>
<dbReference type="SMART" id="SM00091">
    <property type="entry name" value="PAS"/>
    <property type="match status" value="4"/>
</dbReference>
<dbReference type="PANTHER" id="PTHR44757">
    <property type="entry name" value="DIGUANYLATE CYCLASE DGCP"/>
    <property type="match status" value="1"/>
</dbReference>
<feature type="domain" description="GGDEF" evidence="5">
    <location>
        <begin position="560"/>
        <end position="693"/>
    </location>
</feature>
<keyword evidence="1" id="KW-0175">Coiled coil</keyword>
<dbReference type="InterPro" id="IPR035965">
    <property type="entry name" value="PAS-like_dom_sf"/>
</dbReference>
<dbReference type="SUPFAM" id="SSF55073">
    <property type="entry name" value="Nucleotide cyclase"/>
    <property type="match status" value="1"/>
</dbReference>
<dbReference type="NCBIfam" id="TIGR00229">
    <property type="entry name" value="sensory_box"/>
    <property type="match status" value="4"/>
</dbReference>
<evidence type="ECO:0000259" key="4">
    <source>
        <dbReference type="PROSITE" id="PS50883"/>
    </source>
</evidence>
<feature type="domain" description="PAS" evidence="2">
    <location>
        <begin position="33"/>
        <end position="79"/>
    </location>
</feature>
<dbReference type="InterPro" id="IPR000700">
    <property type="entry name" value="PAS-assoc_C"/>
</dbReference>
<dbReference type="InterPro" id="IPR043128">
    <property type="entry name" value="Rev_trsase/Diguanyl_cyclase"/>
</dbReference>
<dbReference type="SMART" id="SM00267">
    <property type="entry name" value="GGDEF"/>
    <property type="match status" value="1"/>
</dbReference>
<name>A0ABS1JGY3_9BACL</name>
<dbReference type="Pfam" id="PF13426">
    <property type="entry name" value="PAS_9"/>
    <property type="match status" value="2"/>
</dbReference>
<organism evidence="6 7">
    <name type="scientific">Tumebacillus amylolyticus</name>
    <dbReference type="NCBI Taxonomy" id="2801339"/>
    <lineage>
        <taxon>Bacteria</taxon>
        <taxon>Bacillati</taxon>
        <taxon>Bacillota</taxon>
        <taxon>Bacilli</taxon>
        <taxon>Bacillales</taxon>
        <taxon>Alicyclobacillaceae</taxon>
        <taxon>Tumebacillus</taxon>
    </lineage>
</organism>
<evidence type="ECO:0000259" key="2">
    <source>
        <dbReference type="PROSITE" id="PS50112"/>
    </source>
</evidence>
<dbReference type="InterPro" id="IPR035919">
    <property type="entry name" value="EAL_sf"/>
</dbReference>
<dbReference type="SMART" id="SM00086">
    <property type="entry name" value="PAC"/>
    <property type="match status" value="3"/>
</dbReference>
<protein>
    <submittedName>
        <fullName evidence="6">PAS domain S-box protein</fullName>
    </submittedName>
</protein>
<dbReference type="RefSeq" id="WP_201638299.1">
    <property type="nucleotide sequence ID" value="NZ_JAEQNB010000010.1"/>
</dbReference>
<feature type="coiled-coil region" evidence="1">
    <location>
        <begin position="388"/>
        <end position="415"/>
    </location>
</feature>
<feature type="domain" description="PAC" evidence="3">
    <location>
        <begin position="352"/>
        <end position="404"/>
    </location>
</feature>
<proteinExistence type="predicted"/>
<dbReference type="InterPro" id="IPR001610">
    <property type="entry name" value="PAC"/>
</dbReference>
<dbReference type="Gene3D" id="3.20.20.450">
    <property type="entry name" value="EAL domain"/>
    <property type="match status" value="1"/>
</dbReference>
<dbReference type="NCBIfam" id="TIGR00254">
    <property type="entry name" value="GGDEF"/>
    <property type="match status" value="1"/>
</dbReference>
<evidence type="ECO:0000259" key="3">
    <source>
        <dbReference type="PROSITE" id="PS50113"/>
    </source>
</evidence>
<dbReference type="SMART" id="SM00052">
    <property type="entry name" value="EAL"/>
    <property type="match status" value="1"/>
</dbReference>
<dbReference type="PROSITE" id="PS50112">
    <property type="entry name" value="PAS"/>
    <property type="match status" value="4"/>
</dbReference>
<dbReference type="PROSITE" id="PS50883">
    <property type="entry name" value="EAL"/>
    <property type="match status" value="1"/>
</dbReference>
<dbReference type="Gene3D" id="3.30.450.20">
    <property type="entry name" value="PAS domain"/>
    <property type="match status" value="4"/>
</dbReference>
<evidence type="ECO:0000313" key="7">
    <source>
        <dbReference type="Proteomes" id="UP000602284"/>
    </source>
</evidence>
<dbReference type="CDD" id="cd01949">
    <property type="entry name" value="GGDEF"/>
    <property type="match status" value="1"/>
</dbReference>
<dbReference type="InterPro" id="IPR000014">
    <property type="entry name" value="PAS"/>
</dbReference>
<feature type="domain" description="PAS" evidence="2">
    <location>
        <begin position="158"/>
        <end position="212"/>
    </location>
</feature>
<dbReference type="PANTHER" id="PTHR44757:SF2">
    <property type="entry name" value="BIOFILM ARCHITECTURE MAINTENANCE PROTEIN MBAA"/>
    <property type="match status" value="1"/>
</dbReference>
<dbReference type="Gene3D" id="3.30.70.270">
    <property type="match status" value="1"/>
</dbReference>
<dbReference type="Proteomes" id="UP000602284">
    <property type="component" value="Unassembled WGS sequence"/>
</dbReference>
<reference evidence="6 7" key="1">
    <citation type="submission" date="2021-01" db="EMBL/GenBank/DDBJ databases">
        <title>Tumebacillus sp. strain ITR2 16S ribosomal RNA gene Genome sequencing and assembly.</title>
        <authorList>
            <person name="Kang M."/>
        </authorList>
    </citation>
    <scope>NUCLEOTIDE SEQUENCE [LARGE SCALE GENOMIC DNA]</scope>
    <source>
        <strain evidence="6 7">ITR2</strain>
    </source>
</reference>
<dbReference type="InterPro" id="IPR000160">
    <property type="entry name" value="GGDEF_dom"/>
</dbReference>
<sequence>MGFGVTNTGRGVQTPRRYRREYRTEEEEALLENERRLRTLIDAMPDFVCFLDIDGRWLEINRYGRELLNLQDDDIRGKTQAQVEAERPLLAVLIELDEESDSQLVPVEKRITRLDGTEAVFDVLRVPVFHDDGSLEGLLVVGRDTTEKQAMIQDLLEKEALYSSIMEGSPIAISLNQAGNVVVLNDATLEMLGVAPGENLLGRSIVEFMHPDFIAKMQANAHLKGRREYAEEWIYRMDGRLMPVHAVVSPVSYQGKPAMHIFIKSRTEIKQVEEELSRSEAKYQMIAENTSDLISLIDTSGTVHYASPSHEALLGYPVEQLIGEKAASIIAPEDVQTSIDSFHRCVMLRGPVVMEFRCRTQKNEIAIFEAKCSPIFDDEGNISRIMVVSRDITERKRQERELEENEQRYKSLFEYNLNAVISLDLEGNIISINKAAEEMSGFTMEEVIGKPLIQFVPKSRSKSNWLSIEKIKGGDTPHYGEFKWLNKRGEELTVEVALMPIHVNGEMTGVYCTLKNVTEQKRAEALISHMAYYDSLTELPNRTLFRDHLRTALKQRRGDDIVAILFLDLDHFKHVNDTMGHTVGDQLLKMVAGRLQDCLPDATSYSRNSGDEFVVLLTQVKNRDHVEAAARKVVDAIHAPFQLNGQPLYLTGSIGIVLAPEHGEDPETLLQHADIAMYEAKDKGKNNYRFFDYILTERMAKRVELERSMRTALENDEFALYYQPLVEAQTGVVVGAEALIRWFRPGQGMVSPAEFIPIAEETGLIVDIGDWVIRTACQHQQAWRGSGLAPIHLSVNLSTRQFQEPNFLDRVRRVVEETGVDLHGIGFEITESLIMQDVDYAIKMLNELRNMGSIISIDDFGTGYSSLAYLKKFPIDKLKVDRTFVRDITTRAEDAAITKTIITLAKSLDLKVVAEGVETIEQIEKLRELQCDEFQGFYFSKPVPVLEFTKMLTPLPKLS</sequence>
<feature type="domain" description="EAL" evidence="4">
    <location>
        <begin position="702"/>
        <end position="956"/>
    </location>
</feature>
<dbReference type="InterPro" id="IPR029787">
    <property type="entry name" value="Nucleotide_cyclase"/>
</dbReference>
<feature type="coiled-coil region" evidence="1">
    <location>
        <begin position="262"/>
        <end position="289"/>
    </location>
</feature>
<feature type="domain" description="PAS" evidence="2">
    <location>
        <begin position="279"/>
        <end position="349"/>
    </location>
</feature>
<dbReference type="Pfam" id="PF00990">
    <property type="entry name" value="GGDEF"/>
    <property type="match status" value="1"/>
</dbReference>
<dbReference type="Pfam" id="PF08448">
    <property type="entry name" value="PAS_4"/>
    <property type="match status" value="2"/>
</dbReference>
<evidence type="ECO:0000313" key="6">
    <source>
        <dbReference type="EMBL" id="MBL0389299.1"/>
    </source>
</evidence>
<dbReference type="InterPro" id="IPR001633">
    <property type="entry name" value="EAL_dom"/>
</dbReference>
<dbReference type="PROSITE" id="PS50887">
    <property type="entry name" value="GGDEF"/>
    <property type="match status" value="1"/>
</dbReference>